<dbReference type="EMBL" id="RCHS01001144">
    <property type="protein sequence ID" value="RMX54978.1"/>
    <property type="molecule type" value="Genomic_DNA"/>
</dbReference>
<reference evidence="1 2" key="1">
    <citation type="journal article" date="2018" name="Sci. Rep.">
        <title>Comparative analysis of the Pocillopora damicornis genome highlights role of immune system in coral evolution.</title>
        <authorList>
            <person name="Cunning R."/>
            <person name="Bay R.A."/>
            <person name="Gillette P."/>
            <person name="Baker A.C."/>
            <person name="Traylor-Knowles N."/>
        </authorList>
    </citation>
    <scope>NUCLEOTIDE SEQUENCE [LARGE SCALE GENOMIC DNA]</scope>
    <source>
        <strain evidence="1">RSMAS</strain>
        <tissue evidence="1">Whole animal</tissue>
    </source>
</reference>
<dbReference type="AlphaFoldDB" id="A0A3M6UNP2"/>
<name>A0A3M6UNP2_POCDA</name>
<dbReference type="Proteomes" id="UP000275408">
    <property type="component" value="Unassembled WGS sequence"/>
</dbReference>
<accession>A0A3M6UNP2</accession>
<organism evidence="1 2">
    <name type="scientific">Pocillopora damicornis</name>
    <name type="common">Cauliflower coral</name>
    <name type="synonym">Millepora damicornis</name>
    <dbReference type="NCBI Taxonomy" id="46731"/>
    <lineage>
        <taxon>Eukaryota</taxon>
        <taxon>Metazoa</taxon>
        <taxon>Cnidaria</taxon>
        <taxon>Anthozoa</taxon>
        <taxon>Hexacorallia</taxon>
        <taxon>Scleractinia</taxon>
        <taxon>Astrocoeniina</taxon>
        <taxon>Pocilloporidae</taxon>
        <taxon>Pocillopora</taxon>
    </lineage>
</organism>
<comment type="caution">
    <text evidence="1">The sequence shown here is derived from an EMBL/GenBank/DDBJ whole genome shotgun (WGS) entry which is preliminary data.</text>
</comment>
<sequence>MINSPLLCQNPAVTSVQLLGNEVTTQPGEGSQRNVDCTVIGRAIPILVCYDWLHRRKSSSVRITIIQPSFTDDNPSYDNIESEVMWPITGSESNTWLAHSPVFEQPTNN</sequence>
<proteinExistence type="predicted"/>
<gene>
    <name evidence="1" type="ORF">pdam_00016169</name>
</gene>
<protein>
    <submittedName>
        <fullName evidence="1">Uncharacterized protein</fullName>
    </submittedName>
</protein>
<keyword evidence="2" id="KW-1185">Reference proteome</keyword>
<evidence type="ECO:0000313" key="2">
    <source>
        <dbReference type="Proteomes" id="UP000275408"/>
    </source>
</evidence>
<evidence type="ECO:0000313" key="1">
    <source>
        <dbReference type="EMBL" id="RMX54978.1"/>
    </source>
</evidence>